<evidence type="ECO:0000256" key="2">
    <source>
        <dbReference type="PIRNR" id="PIRNR005897"/>
    </source>
</evidence>
<dbReference type="InterPro" id="IPR024186">
    <property type="entry name" value="Sig_transdc_resp-reg_PatA"/>
</dbReference>
<evidence type="ECO:0000313" key="6">
    <source>
        <dbReference type="Proteomes" id="UP000660380"/>
    </source>
</evidence>
<dbReference type="PANTHER" id="PTHR44591:SF3">
    <property type="entry name" value="RESPONSE REGULATORY DOMAIN-CONTAINING PROTEIN"/>
    <property type="match status" value="1"/>
</dbReference>
<dbReference type="Gene3D" id="3.40.50.2300">
    <property type="match status" value="1"/>
</dbReference>
<comment type="induction">
    <text evidence="2">By nitrogen starvation.</text>
</comment>
<organism evidence="5 6">
    <name type="scientific">Scytonema hofmannii FACHB-248</name>
    <dbReference type="NCBI Taxonomy" id="1842502"/>
    <lineage>
        <taxon>Bacteria</taxon>
        <taxon>Bacillati</taxon>
        <taxon>Cyanobacteriota</taxon>
        <taxon>Cyanophyceae</taxon>
        <taxon>Nostocales</taxon>
        <taxon>Scytonemataceae</taxon>
        <taxon>Scytonema</taxon>
    </lineage>
</organism>
<comment type="subcellular location">
    <subcellularLocation>
        <location evidence="2">Cell septum</location>
    </subcellularLocation>
</comment>
<reference evidence="5 6" key="1">
    <citation type="journal article" date="2020" name="ISME J.">
        <title>Comparative genomics reveals insights into cyanobacterial evolution and habitat adaptation.</title>
        <authorList>
            <person name="Chen M.Y."/>
            <person name="Teng W.K."/>
            <person name="Zhao L."/>
            <person name="Hu C.X."/>
            <person name="Zhou Y.K."/>
            <person name="Han B.P."/>
            <person name="Song L.R."/>
            <person name="Shu W.S."/>
        </authorList>
    </citation>
    <scope>NUCLEOTIDE SEQUENCE [LARGE SCALE GENOMIC DNA]</scope>
    <source>
        <strain evidence="5 6">FACHB-248</strain>
    </source>
</reference>
<comment type="caution">
    <text evidence="5">The sequence shown here is derived from an EMBL/GenBank/DDBJ whole genome shotgun (WGS) entry which is preliminary data.</text>
</comment>
<keyword evidence="2" id="KW-0364">Heterocyst</keyword>
<dbReference type="SMART" id="SM00448">
    <property type="entry name" value="REC"/>
    <property type="match status" value="1"/>
</dbReference>
<keyword evidence="6" id="KW-1185">Reference proteome</keyword>
<dbReference type="PIRSF" id="PIRSF005897">
    <property type="entry name" value="RR_PatA"/>
    <property type="match status" value="1"/>
</dbReference>
<evidence type="ECO:0000313" key="5">
    <source>
        <dbReference type="EMBL" id="MBD2604412.1"/>
    </source>
</evidence>
<dbReference type="InterPro" id="IPR025497">
    <property type="entry name" value="PatA-like_N"/>
</dbReference>
<gene>
    <name evidence="5" type="ORF">H6G81_07670</name>
</gene>
<feature type="domain" description="Response regulatory" evidence="4">
    <location>
        <begin position="276"/>
        <end position="392"/>
    </location>
</feature>
<dbReference type="SUPFAM" id="SSF52172">
    <property type="entry name" value="CheY-like"/>
    <property type="match status" value="1"/>
</dbReference>
<name>A0ABR8GLX3_9CYAN</name>
<keyword evidence="1 3" id="KW-0597">Phosphoprotein</keyword>
<dbReference type="InterPro" id="IPR050595">
    <property type="entry name" value="Bact_response_regulator"/>
</dbReference>
<protein>
    <recommendedName>
        <fullName evidence="2">Protein PatA</fullName>
    </recommendedName>
</protein>
<feature type="modified residue" description="4-aspartylphosphate" evidence="3">
    <location>
        <position position="325"/>
    </location>
</feature>
<keyword evidence="2" id="KW-0902">Two-component regulatory system</keyword>
<dbReference type="RefSeq" id="WP_029637983.1">
    <property type="nucleotide sequence ID" value="NZ_JACJTA010000011.1"/>
</dbReference>
<dbReference type="Pfam" id="PF14332">
    <property type="entry name" value="DUF4388"/>
    <property type="match status" value="1"/>
</dbReference>
<dbReference type="PROSITE" id="PS50110">
    <property type="entry name" value="RESPONSE_REGULATORY"/>
    <property type="match status" value="1"/>
</dbReference>
<dbReference type="InterPro" id="IPR011006">
    <property type="entry name" value="CheY-like_superfamily"/>
</dbReference>
<dbReference type="PANTHER" id="PTHR44591">
    <property type="entry name" value="STRESS RESPONSE REGULATOR PROTEIN 1"/>
    <property type="match status" value="1"/>
</dbReference>
<dbReference type="InterPro" id="IPR001789">
    <property type="entry name" value="Sig_transdc_resp-reg_receiver"/>
</dbReference>
<dbReference type="Proteomes" id="UP000660380">
    <property type="component" value="Unassembled WGS sequence"/>
</dbReference>
<proteinExistence type="evidence at transcript level"/>
<accession>A0ABR8GLX3</accession>
<dbReference type="EMBL" id="JACJTA010000011">
    <property type="protein sequence ID" value="MBD2604412.1"/>
    <property type="molecule type" value="Genomic_DNA"/>
</dbReference>
<comment type="function">
    <text evidence="2">Controls heterocyst pattern formation.</text>
</comment>
<evidence type="ECO:0000256" key="3">
    <source>
        <dbReference type="PROSITE-ProRule" id="PRU00169"/>
    </source>
</evidence>
<evidence type="ECO:0000259" key="4">
    <source>
        <dbReference type="PROSITE" id="PS50110"/>
    </source>
</evidence>
<evidence type="ECO:0000256" key="1">
    <source>
        <dbReference type="ARBA" id="ARBA00022553"/>
    </source>
</evidence>
<sequence length="431" mass="49296">MYGNLNEIDIRSILQLIELGQRTGQLFVEARSCHNSNKLSVDEVIRQGSWSEFKQQSWYVFFFNGQIIYCQDSDSSLTRIADYLRHYQIQKPLDKVQLAYLETLNAPEYGYLWTLLERNIIQPKVAQTIIHRLVHETLFDLLSLHQGSFIFDLGSAFAPQLTTLEIGPLVTTIMKQVQEWKLLYPHIQSPDQFPVLADITELRSSLPAATVNKLQQWVDGKTSLRQLARYLNRDVLTVAKAIYPYVQQGCVHLVYSSISTVTEIQQRKQELLQKARIVCIDDTATICETVESILKPKGYEAIAFTNPLEAIACVFQIKPNLILCDITMPELDGYEICGMLRHSTAFRLVPIIMLSSKNAFIDRVRARMVGATDYLTKPFTDTELLMLVEKYLNYSLVWRHNQNVRVVDTLLDRVKDNITESAVLGAGEIGR</sequence>
<dbReference type="Pfam" id="PF00072">
    <property type="entry name" value="Response_reg"/>
    <property type="match status" value="1"/>
</dbReference>